<dbReference type="AlphaFoldDB" id="A0A328B7L0"/>
<proteinExistence type="predicted"/>
<evidence type="ECO:0000313" key="2">
    <source>
        <dbReference type="Proteomes" id="UP000249524"/>
    </source>
</evidence>
<dbReference type="RefSeq" id="WP_111277250.1">
    <property type="nucleotide sequence ID" value="NZ_QFYS01000008.1"/>
</dbReference>
<accession>A0A328B7L0</accession>
<dbReference type="Proteomes" id="UP000249524">
    <property type="component" value="Unassembled WGS sequence"/>
</dbReference>
<name>A0A328B7L0_9CAUL</name>
<organism evidence="1 2">
    <name type="scientific">Phenylobacterium kunshanense</name>
    <dbReference type="NCBI Taxonomy" id="1445034"/>
    <lineage>
        <taxon>Bacteria</taxon>
        <taxon>Pseudomonadati</taxon>
        <taxon>Pseudomonadota</taxon>
        <taxon>Alphaproteobacteria</taxon>
        <taxon>Caulobacterales</taxon>
        <taxon>Caulobacteraceae</taxon>
        <taxon>Phenylobacterium</taxon>
    </lineage>
</organism>
<reference evidence="1 2" key="1">
    <citation type="submission" date="2018-05" db="EMBL/GenBank/DDBJ databases">
        <authorList>
            <person name="Lanie J.A."/>
            <person name="Ng W.-L."/>
            <person name="Kazmierczak K.M."/>
            <person name="Andrzejewski T.M."/>
            <person name="Davidsen T.M."/>
            <person name="Wayne K.J."/>
            <person name="Tettelin H."/>
            <person name="Glass J.I."/>
            <person name="Rusch D."/>
            <person name="Podicherti R."/>
            <person name="Tsui H.-C.T."/>
            <person name="Winkler M.E."/>
        </authorList>
    </citation>
    <scope>NUCLEOTIDE SEQUENCE [LARGE SCALE GENOMIC DNA]</scope>
    <source>
        <strain evidence="1 2">BUT-10</strain>
    </source>
</reference>
<dbReference type="EMBL" id="QFYS01000008">
    <property type="protein sequence ID" value="RAK63410.1"/>
    <property type="molecule type" value="Genomic_DNA"/>
</dbReference>
<comment type="caution">
    <text evidence="1">The sequence shown here is derived from an EMBL/GenBank/DDBJ whole genome shotgun (WGS) entry which is preliminary data.</text>
</comment>
<dbReference type="OrthoDB" id="8451998at2"/>
<protein>
    <submittedName>
        <fullName evidence="1">Uncharacterized protein</fullName>
    </submittedName>
</protein>
<gene>
    <name evidence="1" type="ORF">DJ019_16955</name>
</gene>
<evidence type="ECO:0000313" key="1">
    <source>
        <dbReference type="EMBL" id="RAK63410.1"/>
    </source>
</evidence>
<sequence length="71" mass="7451">MASIEDARRVKARVKTTFGSEVPIVGVGLTKVGAEPAVKVNLGAPFEGLPERLEGVSIVYEVVGPISKRSS</sequence>
<keyword evidence="2" id="KW-1185">Reference proteome</keyword>